<dbReference type="InterPro" id="IPR006555">
    <property type="entry name" value="ATP-dep_Helicase_C"/>
</dbReference>
<dbReference type="GO" id="GO:0043139">
    <property type="term" value="F:5'-3' DNA helicase activity"/>
    <property type="evidence" value="ECO:0007669"/>
    <property type="project" value="UniProtKB-EC"/>
</dbReference>
<feature type="domain" description="Helicase ATP-binding" evidence="9">
    <location>
        <begin position="13"/>
        <end position="281"/>
    </location>
</feature>
<accession>A0A944MCB6</accession>
<dbReference type="PROSITE" id="PS51193">
    <property type="entry name" value="HELICASE_ATP_BIND_2"/>
    <property type="match status" value="1"/>
</dbReference>
<proteinExistence type="inferred from homology"/>
<comment type="catalytic activity">
    <reaction evidence="7">
        <text>ATP + H2O = ADP + phosphate + H(+)</text>
        <dbReference type="Rhea" id="RHEA:13065"/>
        <dbReference type="ChEBI" id="CHEBI:15377"/>
        <dbReference type="ChEBI" id="CHEBI:15378"/>
        <dbReference type="ChEBI" id="CHEBI:30616"/>
        <dbReference type="ChEBI" id="CHEBI:43474"/>
        <dbReference type="ChEBI" id="CHEBI:456216"/>
        <dbReference type="EC" id="5.6.2.3"/>
    </reaction>
</comment>
<evidence type="ECO:0000256" key="1">
    <source>
        <dbReference type="ARBA" id="ARBA00001966"/>
    </source>
</evidence>
<evidence type="ECO:0000256" key="8">
    <source>
        <dbReference type="SAM" id="Coils"/>
    </source>
</evidence>
<dbReference type="AlphaFoldDB" id="A0A944MCB6"/>
<evidence type="ECO:0000313" key="10">
    <source>
        <dbReference type="EMBL" id="MBT2990069.1"/>
    </source>
</evidence>
<evidence type="ECO:0000256" key="2">
    <source>
        <dbReference type="ARBA" id="ARBA00022741"/>
    </source>
</evidence>
<dbReference type="InterPro" id="IPR011545">
    <property type="entry name" value="DEAD/DEAH_box_helicase_dom"/>
</dbReference>
<keyword evidence="8" id="KW-0175">Coiled coil</keyword>
<name>A0A944MCB6_9GAMM</name>
<dbReference type="EMBL" id="JAHHGM010000013">
    <property type="protein sequence ID" value="MBT2990069.1"/>
    <property type="molecule type" value="Genomic_DNA"/>
</dbReference>
<dbReference type="InterPro" id="IPR014001">
    <property type="entry name" value="Helicase_ATP-bd"/>
</dbReference>
<evidence type="ECO:0000256" key="3">
    <source>
        <dbReference type="ARBA" id="ARBA00022801"/>
    </source>
</evidence>
<sequence length="650" mass="72520">MTDIAEIFGPDGWLAKRIEGFSYRPQQQEMAEAVDRIMDQGGVLICEAGTGTGKTFAYLVPALMSGRKVIISTGTKNLQDQLFHRDLPMVRQSLSSPVSTALLKGRANYLCIHRLENTLLEEVQLTREQVTQLQMIREWSSITKSGDISEMKQISEDAVIWPYVTSTIDNCLGQECSSYSSCHLMEARKRAQEADLVVINHHLLCADMALKEEGFGELLPGADCFILDEAHQLPDIAGNFFGDSVSGRQLLELVRDTIAEYHREANDLPEIPERAERLQQATREMRLAFGLEPRRGAWSEVAGNPSVVAHLESLLEAIEQLAQALRSVEGRGKGLDSCNERCETVLLRLRNLQENSDEESIRWFETHRQSFRFNRTPLEIAGIFQNVINDHPASWVFTSATLAVGGSFEHFAQQLGLTEAETHCWDSPFDYPQQAVWYLPKGLPDPASPDFNRAVSDLSLPILQASGGRAFLLYTSHRALQEAADYLKDKLSYPMLVQGTAPRTELLERFRSLGNAVLLGTSSFWEGVDVRGEALSCVIIDKLPFASPGDPVLQARIDSMRRRGGNPFMAYQLPQAAIALKQGAGRLIRDEEDRGVLAVCDPRLLSKPYGKIFIRSLPPMTKTQDLSVLERFFSLTEADKKAGPTRRGHS</sequence>
<dbReference type="Pfam" id="PF00270">
    <property type="entry name" value="DEAD"/>
    <property type="match status" value="1"/>
</dbReference>
<evidence type="ECO:0000259" key="9">
    <source>
        <dbReference type="PROSITE" id="PS51193"/>
    </source>
</evidence>
<dbReference type="Pfam" id="PF13307">
    <property type="entry name" value="Helicase_C_2"/>
    <property type="match status" value="1"/>
</dbReference>
<keyword evidence="4" id="KW-0067">ATP-binding</keyword>
<evidence type="ECO:0000256" key="5">
    <source>
        <dbReference type="ARBA" id="ARBA00038058"/>
    </source>
</evidence>
<evidence type="ECO:0000256" key="4">
    <source>
        <dbReference type="ARBA" id="ARBA00022840"/>
    </source>
</evidence>
<dbReference type="Proteomes" id="UP000770889">
    <property type="component" value="Unassembled WGS sequence"/>
</dbReference>
<organism evidence="10 11">
    <name type="scientific">Candidatus Thiodiazotropha taylori</name>
    <dbReference type="NCBI Taxonomy" id="2792791"/>
    <lineage>
        <taxon>Bacteria</taxon>
        <taxon>Pseudomonadati</taxon>
        <taxon>Pseudomonadota</taxon>
        <taxon>Gammaproteobacteria</taxon>
        <taxon>Chromatiales</taxon>
        <taxon>Sedimenticolaceae</taxon>
        <taxon>Candidatus Thiodiazotropha</taxon>
    </lineage>
</organism>
<dbReference type="GO" id="GO:0016818">
    <property type="term" value="F:hydrolase activity, acting on acid anhydrides, in phosphorus-containing anhydrides"/>
    <property type="evidence" value="ECO:0007669"/>
    <property type="project" value="InterPro"/>
</dbReference>
<dbReference type="Gene3D" id="3.40.50.300">
    <property type="entry name" value="P-loop containing nucleotide triphosphate hydrolases"/>
    <property type="match status" value="2"/>
</dbReference>
<comment type="cofactor">
    <cofactor evidence="1">
        <name>[4Fe-4S] cluster</name>
        <dbReference type="ChEBI" id="CHEBI:49883"/>
    </cofactor>
</comment>
<evidence type="ECO:0000313" key="11">
    <source>
        <dbReference type="Proteomes" id="UP000770889"/>
    </source>
</evidence>
<evidence type="ECO:0000256" key="7">
    <source>
        <dbReference type="ARBA" id="ARBA00048954"/>
    </source>
</evidence>
<dbReference type="PANTHER" id="PTHR11472">
    <property type="entry name" value="DNA REPAIR DEAD HELICASE RAD3/XP-D SUBFAMILY MEMBER"/>
    <property type="match status" value="1"/>
</dbReference>
<feature type="coiled-coil region" evidence="8">
    <location>
        <begin position="308"/>
        <end position="355"/>
    </location>
</feature>
<dbReference type="EC" id="5.6.2.3" evidence="6"/>
<dbReference type="GO" id="GO:0003676">
    <property type="term" value="F:nucleic acid binding"/>
    <property type="evidence" value="ECO:0007669"/>
    <property type="project" value="InterPro"/>
</dbReference>
<dbReference type="GO" id="GO:0005524">
    <property type="term" value="F:ATP binding"/>
    <property type="evidence" value="ECO:0007669"/>
    <property type="project" value="UniProtKB-KW"/>
</dbReference>
<protein>
    <recommendedName>
        <fullName evidence="6">DNA 5'-3' helicase</fullName>
        <ecNumber evidence="6">5.6.2.3</ecNumber>
    </recommendedName>
</protein>
<dbReference type="SMART" id="SM00491">
    <property type="entry name" value="HELICc2"/>
    <property type="match status" value="1"/>
</dbReference>
<dbReference type="InterPro" id="IPR045028">
    <property type="entry name" value="DinG/Rad3-like"/>
</dbReference>
<keyword evidence="2" id="KW-0547">Nucleotide-binding</keyword>
<dbReference type="InterPro" id="IPR014013">
    <property type="entry name" value="Helic_SF1/SF2_ATP-bd_DinG/Rad3"/>
</dbReference>
<dbReference type="PANTHER" id="PTHR11472:SF34">
    <property type="entry name" value="REGULATOR OF TELOMERE ELONGATION HELICASE 1"/>
    <property type="match status" value="1"/>
</dbReference>
<comment type="caution">
    <text evidence="10">The sequence shown here is derived from an EMBL/GenBank/DDBJ whole genome shotgun (WGS) entry which is preliminary data.</text>
</comment>
<gene>
    <name evidence="10" type="ORF">KME65_14030</name>
</gene>
<dbReference type="InterPro" id="IPR027417">
    <property type="entry name" value="P-loop_NTPase"/>
</dbReference>
<dbReference type="SMART" id="SM00487">
    <property type="entry name" value="DEXDc"/>
    <property type="match status" value="1"/>
</dbReference>
<reference evidence="10 11" key="1">
    <citation type="submission" date="2021-05" db="EMBL/GenBank/DDBJ databases">
        <title>Genetic and Functional Diversity in Clade A Lucinid endosymbionts from the Bahamas.</title>
        <authorList>
            <person name="Giani N.M."/>
            <person name="Engel A.S."/>
            <person name="Campbell B.J."/>
        </authorList>
    </citation>
    <scope>NUCLEOTIDE SEQUENCE [LARGE SCALE GENOMIC DNA]</scope>
    <source>
        <strain evidence="10">LUC16012Gg_MoonRockCtena</strain>
    </source>
</reference>
<evidence type="ECO:0000256" key="6">
    <source>
        <dbReference type="ARBA" id="ARBA00044969"/>
    </source>
</evidence>
<comment type="similarity">
    <text evidence="5">Belongs to the helicase family. DinG subfamily.</text>
</comment>
<keyword evidence="10" id="KW-0347">Helicase</keyword>
<dbReference type="SUPFAM" id="SSF52540">
    <property type="entry name" value="P-loop containing nucleoside triphosphate hydrolases"/>
    <property type="match status" value="2"/>
</dbReference>
<dbReference type="GO" id="GO:0006281">
    <property type="term" value="P:DNA repair"/>
    <property type="evidence" value="ECO:0007669"/>
    <property type="project" value="TreeGrafter"/>
</dbReference>
<keyword evidence="3" id="KW-0378">Hydrolase</keyword>